<dbReference type="Proteomes" id="UP000265520">
    <property type="component" value="Unassembled WGS sequence"/>
</dbReference>
<keyword evidence="2" id="KW-1185">Reference proteome</keyword>
<sequence>SRAEEKINFCTGVDFAKPEGIGCGLLRCIKDGFRWSADAGWKGCCLCIKIAESS</sequence>
<dbReference type="AlphaFoldDB" id="A0A392VX31"/>
<organism evidence="1 2">
    <name type="scientific">Trifolium medium</name>
    <dbReference type="NCBI Taxonomy" id="97028"/>
    <lineage>
        <taxon>Eukaryota</taxon>
        <taxon>Viridiplantae</taxon>
        <taxon>Streptophyta</taxon>
        <taxon>Embryophyta</taxon>
        <taxon>Tracheophyta</taxon>
        <taxon>Spermatophyta</taxon>
        <taxon>Magnoliopsida</taxon>
        <taxon>eudicotyledons</taxon>
        <taxon>Gunneridae</taxon>
        <taxon>Pentapetalae</taxon>
        <taxon>rosids</taxon>
        <taxon>fabids</taxon>
        <taxon>Fabales</taxon>
        <taxon>Fabaceae</taxon>
        <taxon>Papilionoideae</taxon>
        <taxon>50 kb inversion clade</taxon>
        <taxon>NPAAA clade</taxon>
        <taxon>Hologalegina</taxon>
        <taxon>IRL clade</taxon>
        <taxon>Trifolieae</taxon>
        <taxon>Trifolium</taxon>
    </lineage>
</organism>
<dbReference type="EMBL" id="LXQA011309783">
    <property type="protein sequence ID" value="MCI92766.1"/>
    <property type="molecule type" value="Genomic_DNA"/>
</dbReference>
<feature type="non-terminal residue" evidence="1">
    <location>
        <position position="1"/>
    </location>
</feature>
<protein>
    <submittedName>
        <fullName evidence="1">Uncharacterized protein</fullName>
    </submittedName>
</protein>
<proteinExistence type="predicted"/>
<name>A0A392VX31_9FABA</name>
<evidence type="ECO:0000313" key="2">
    <source>
        <dbReference type="Proteomes" id="UP000265520"/>
    </source>
</evidence>
<accession>A0A392VX31</accession>
<reference evidence="1 2" key="1">
    <citation type="journal article" date="2018" name="Front. Plant Sci.">
        <title>Red Clover (Trifolium pratense) and Zigzag Clover (T. medium) - A Picture of Genomic Similarities and Differences.</title>
        <authorList>
            <person name="Dluhosova J."/>
            <person name="Istvanek J."/>
            <person name="Nedelnik J."/>
            <person name="Repkova J."/>
        </authorList>
    </citation>
    <scope>NUCLEOTIDE SEQUENCE [LARGE SCALE GENOMIC DNA]</scope>
    <source>
        <strain evidence="2">cv. 10/8</strain>
        <tissue evidence="1">Leaf</tissue>
    </source>
</reference>
<evidence type="ECO:0000313" key="1">
    <source>
        <dbReference type="EMBL" id="MCI92766.1"/>
    </source>
</evidence>
<comment type="caution">
    <text evidence="1">The sequence shown here is derived from an EMBL/GenBank/DDBJ whole genome shotgun (WGS) entry which is preliminary data.</text>
</comment>